<dbReference type="SUPFAM" id="SSF53098">
    <property type="entry name" value="Ribonuclease H-like"/>
    <property type="match status" value="1"/>
</dbReference>
<feature type="non-terminal residue" evidence="2">
    <location>
        <position position="1"/>
    </location>
</feature>
<sequence length="423" mass="49407">ITKEGEIDLRKSCIELIEQGVKVTEIARELNRSREWVYKWEARWRTGDPEWYLNETKEPHNKPNKIDNGLEQTIVESRKKLKRRDTPETQYSFCGAIAIHQDLDGSGIENKPSLSTINRVLKRNDLVKTEESQVAGQPKLGKHYPGLKVRHPGHIQQLDLVTPLYISGYGKVISVNRIDVFTSLANLNQYQAKGADNIINFLISDWKEFGIPIYLQLDNEGAFRGSLYHPRTFGKLMRFCLNFGVEIIFIPFNEPWRNPYIESFNSRFNDMLWLRQTFTDLHHMRNEARKFRDKHNNYQQYRHDTFFNKSSLCGYTTSYLPTGFMLDLDTLLPITRGRIHFIRLIDEKGYITILNEPIYVGLSLTFEYVWTVINTGNQTLKIFHQPSDKLPKVLVKTLNYSLREPVKNRIPITAFLKKVSTMS</sequence>
<dbReference type="Proteomes" id="UP000736328">
    <property type="component" value="Unassembled WGS sequence"/>
</dbReference>
<proteinExistence type="predicted"/>
<dbReference type="InterPro" id="IPR009057">
    <property type="entry name" value="Homeodomain-like_sf"/>
</dbReference>
<organism evidence="2 3">
    <name type="scientific">candidate division TA06 bacterium</name>
    <dbReference type="NCBI Taxonomy" id="2250710"/>
    <lineage>
        <taxon>Bacteria</taxon>
        <taxon>Bacteria division TA06</taxon>
    </lineage>
</organism>
<dbReference type="EMBL" id="JACQXR010000128">
    <property type="protein sequence ID" value="MBI4727453.1"/>
    <property type="molecule type" value="Genomic_DNA"/>
</dbReference>
<dbReference type="Pfam" id="PF13683">
    <property type="entry name" value="rve_3"/>
    <property type="match status" value="1"/>
</dbReference>
<dbReference type="Gene3D" id="3.30.420.10">
    <property type="entry name" value="Ribonuclease H-like superfamily/Ribonuclease H"/>
    <property type="match status" value="1"/>
</dbReference>
<dbReference type="InterPro" id="IPR001584">
    <property type="entry name" value="Integrase_cat-core"/>
</dbReference>
<evidence type="ECO:0000313" key="3">
    <source>
        <dbReference type="Proteomes" id="UP000736328"/>
    </source>
</evidence>
<accession>A0A933ICH1</accession>
<evidence type="ECO:0000313" key="2">
    <source>
        <dbReference type="EMBL" id="MBI4727453.1"/>
    </source>
</evidence>
<name>A0A933ICH1_UNCT6</name>
<dbReference type="AlphaFoldDB" id="A0A933ICH1"/>
<comment type="caution">
    <text evidence="2">The sequence shown here is derived from an EMBL/GenBank/DDBJ whole genome shotgun (WGS) entry which is preliminary data.</text>
</comment>
<evidence type="ECO:0000259" key="1">
    <source>
        <dbReference type="PROSITE" id="PS50994"/>
    </source>
</evidence>
<dbReference type="InterPro" id="IPR036397">
    <property type="entry name" value="RNaseH_sf"/>
</dbReference>
<dbReference type="SUPFAM" id="SSF46689">
    <property type="entry name" value="Homeodomain-like"/>
    <property type="match status" value="1"/>
</dbReference>
<reference evidence="2" key="1">
    <citation type="submission" date="2020-07" db="EMBL/GenBank/DDBJ databases">
        <title>Huge and variable diversity of episymbiotic CPR bacteria and DPANN archaea in groundwater ecosystems.</title>
        <authorList>
            <person name="He C.Y."/>
            <person name="Keren R."/>
            <person name="Whittaker M."/>
            <person name="Farag I.F."/>
            <person name="Doudna J."/>
            <person name="Cate J.H.D."/>
            <person name="Banfield J.F."/>
        </authorList>
    </citation>
    <scope>NUCLEOTIDE SEQUENCE</scope>
    <source>
        <strain evidence="2">NC_groundwater_1520_Pr4_B-0.1um_53_5</strain>
    </source>
</reference>
<dbReference type="GO" id="GO:0015074">
    <property type="term" value="P:DNA integration"/>
    <property type="evidence" value="ECO:0007669"/>
    <property type="project" value="InterPro"/>
</dbReference>
<dbReference type="InterPro" id="IPR012337">
    <property type="entry name" value="RNaseH-like_sf"/>
</dbReference>
<dbReference type="PROSITE" id="PS50994">
    <property type="entry name" value="INTEGRASE"/>
    <property type="match status" value="1"/>
</dbReference>
<gene>
    <name evidence="2" type="ORF">HY768_09610</name>
</gene>
<dbReference type="GO" id="GO:0003676">
    <property type="term" value="F:nucleic acid binding"/>
    <property type="evidence" value="ECO:0007669"/>
    <property type="project" value="InterPro"/>
</dbReference>
<dbReference type="Pfam" id="PF13551">
    <property type="entry name" value="HTH_29"/>
    <property type="match status" value="1"/>
</dbReference>
<feature type="domain" description="Integrase catalytic" evidence="1">
    <location>
        <begin position="148"/>
        <end position="329"/>
    </location>
</feature>
<protein>
    <submittedName>
        <fullName evidence="2">Helix-turn-helix domain-containing protein</fullName>
    </submittedName>
</protein>